<feature type="compositionally biased region" description="Polar residues" evidence="1">
    <location>
        <begin position="1151"/>
        <end position="1163"/>
    </location>
</feature>
<evidence type="ECO:0000313" key="3">
    <source>
        <dbReference type="Proteomes" id="UP000221165"/>
    </source>
</evidence>
<dbReference type="Proteomes" id="UP000221165">
    <property type="component" value="Unassembled WGS sequence"/>
</dbReference>
<feature type="compositionally biased region" description="Polar residues" evidence="1">
    <location>
        <begin position="971"/>
        <end position="987"/>
    </location>
</feature>
<feature type="compositionally biased region" description="Basic and acidic residues" evidence="1">
    <location>
        <begin position="161"/>
        <end position="186"/>
    </location>
</feature>
<feature type="compositionally biased region" description="Low complexity" evidence="1">
    <location>
        <begin position="546"/>
        <end position="561"/>
    </location>
</feature>
<dbReference type="GeneID" id="94432713"/>
<keyword evidence="3" id="KW-1185">Reference proteome</keyword>
<feature type="non-terminal residue" evidence="2">
    <location>
        <position position="1176"/>
    </location>
</feature>
<feature type="compositionally biased region" description="Polar residues" evidence="1">
    <location>
        <begin position="79"/>
        <end position="89"/>
    </location>
</feature>
<feature type="compositionally biased region" description="Low complexity" evidence="1">
    <location>
        <begin position="881"/>
        <end position="890"/>
    </location>
</feature>
<name>A0A2C6KGX6_9APIC</name>
<feature type="compositionally biased region" description="Basic and acidic residues" evidence="1">
    <location>
        <begin position="327"/>
        <end position="341"/>
    </location>
</feature>
<evidence type="ECO:0000256" key="1">
    <source>
        <dbReference type="SAM" id="MobiDB-lite"/>
    </source>
</evidence>
<feature type="compositionally biased region" description="Basic and acidic residues" evidence="1">
    <location>
        <begin position="646"/>
        <end position="658"/>
    </location>
</feature>
<feature type="compositionally biased region" description="Polar residues" evidence="1">
    <location>
        <begin position="1049"/>
        <end position="1061"/>
    </location>
</feature>
<feature type="compositionally biased region" description="Pro residues" evidence="1">
    <location>
        <begin position="891"/>
        <end position="900"/>
    </location>
</feature>
<feature type="compositionally biased region" description="Low complexity" evidence="1">
    <location>
        <begin position="605"/>
        <end position="616"/>
    </location>
</feature>
<protein>
    <submittedName>
        <fullName evidence="2">Splicing arginine serine-rich protein</fullName>
    </submittedName>
</protein>
<gene>
    <name evidence="2" type="ORF">CSUI_009386</name>
</gene>
<feature type="region of interest" description="Disordered" evidence="1">
    <location>
        <begin position="1151"/>
        <end position="1176"/>
    </location>
</feature>
<feature type="region of interest" description="Disordered" evidence="1">
    <location>
        <begin position="853"/>
        <end position="1077"/>
    </location>
</feature>
<feature type="compositionally biased region" description="Polar residues" evidence="1">
    <location>
        <begin position="1016"/>
        <end position="1040"/>
    </location>
</feature>
<feature type="compositionally biased region" description="Basic and acidic residues" evidence="1">
    <location>
        <begin position="199"/>
        <end position="212"/>
    </location>
</feature>
<dbReference type="AlphaFoldDB" id="A0A2C6KGX6"/>
<feature type="compositionally biased region" description="Basic and acidic residues" evidence="1">
    <location>
        <begin position="419"/>
        <end position="495"/>
    </location>
</feature>
<proteinExistence type="predicted"/>
<evidence type="ECO:0000313" key="2">
    <source>
        <dbReference type="EMBL" id="PHJ16797.1"/>
    </source>
</evidence>
<feature type="compositionally biased region" description="Basic and acidic residues" evidence="1">
    <location>
        <begin position="294"/>
        <end position="320"/>
    </location>
</feature>
<sequence length="1176" mass="130478">MEFRLKLGLDSSCSSSFSLASSSSSLSYQCLSFLHVDHPLHAYYVYLRDSGCSVSQANPRLLPSKVLLLSQLVYTRPLTPSKTNLNTTAPSPPPSSSFSRSASQKTKKEEEEGAAPAHAEDDDKEDEEEERSVKEDRRMDRRDKNERWRDSSSSSASFLRNSEDTPDLKESEKREREDKHLGERSSGESVVSLHPGLLKKKEEKKEEEDVKTKKQKKEASLQMRKIEEEEENRSLVGEVEEEERDSGNLIIGKCMQQPGDRVDGEPEEEGARGGDEKKEKKFSSSSTLQVITTTKEEEERCSSSFNVRERESEKESRSEEGQLQGEEEAKSSSPRKEDEKVRKKMKTEDEEEQEEKEMATKTKKKIKILSIKKTKNEKKEDEDIGRDTGRKKVKEEEEGAGGLSLLMSYGTDDEEEEGEKEKEEEKNKKERSSEEKGEKDRSSSTFLKEKQGETSSCDEKSSLESRNEICERMKKEKEEEEERERKKREEEQEQPKKKRKLDFRRSRSKSPVSIHPDNTTSSSYTPEENEKENKTRKKDLSTAGHSPLSSSSSFSSSSLDSSSHRLNAHEESRGEEEEETGGHSMRRRDRQTPRLSFTIERRRPSASNSTASTSRNESAKERRSLSRGAEGGEGREFVVQPASGRTHREEEKQEREEHGEEEETDERKLAKIKKSLAEVPALCWVPPNEKLSLSPVTSLVIQQVGCWLMENADDLTVEFVLKMQDADDRRFSFLNKATMDYRYFKYVVQRVLREKRKDEKSSVPTPLNLEWHPITRAFVARLRFEYHLEQKKISEQPGKGMRDKEKQPLLTQNLINENASKAAAVSASLAAIAEEIAAAKEACAATLLSRRNQRIPTRPDAQKKASENLPSSQTTTPSVGIRPSAISPSLRSPPPPPPLPISIVPEYDTAAMPDDEDDEDEDSHQVEEASLTFSGAKKKTSVGRAMESPVGRLSSPTVQADTCPSKRGDEGNQTITEVSSSSNSDALTTKEGEKVSIKGTKKPTGMKVIAVRRSTQDTGKTLLPESQKTANATVQGQGELSKNEKRSVSSDNEASSGNVNTSESSVGGGVAGDSSNTLSTAGMEPAMIVATALANPSFIPAAIAHFTVEMYKASAAGDASAYAVLYAAYCQLCTYASAGAVLGGGNMSVAPGSQKQANISTDKSLPPGLGTAASQS</sequence>
<reference evidence="2 3" key="1">
    <citation type="journal article" date="2017" name="Int. J. Parasitol.">
        <title>The genome of the protozoan parasite Cystoisospora suis and a reverse vaccinology approach to identify vaccine candidates.</title>
        <authorList>
            <person name="Palmieri N."/>
            <person name="Shrestha A."/>
            <person name="Ruttkowski B."/>
            <person name="Beck T."/>
            <person name="Vogl C."/>
            <person name="Tomley F."/>
            <person name="Blake D.P."/>
            <person name="Joachim A."/>
        </authorList>
    </citation>
    <scope>NUCLEOTIDE SEQUENCE [LARGE SCALE GENOMIC DNA]</scope>
    <source>
        <strain evidence="2 3">Wien I</strain>
    </source>
</reference>
<dbReference type="PANTHER" id="PTHR36812">
    <property type="entry name" value="NEUROFILAMENT TRIPLET M PROTEIN-LIKE PROTEIN"/>
    <property type="match status" value="1"/>
</dbReference>
<accession>A0A2C6KGX6</accession>
<feature type="compositionally biased region" description="Basic and acidic residues" evidence="1">
    <location>
        <begin position="131"/>
        <end position="150"/>
    </location>
</feature>
<feature type="compositionally biased region" description="Basic and acidic residues" evidence="1">
    <location>
        <begin position="617"/>
        <end position="636"/>
    </location>
</feature>
<dbReference type="RefSeq" id="XP_067918522.1">
    <property type="nucleotide sequence ID" value="XM_068069502.1"/>
</dbReference>
<feature type="compositionally biased region" description="Basic and acidic residues" evidence="1">
    <location>
        <begin position="377"/>
        <end position="395"/>
    </location>
</feature>
<comment type="caution">
    <text evidence="2">The sequence shown here is derived from an EMBL/GenBank/DDBJ whole genome shotgun (WGS) entry which is preliminary data.</text>
</comment>
<feature type="compositionally biased region" description="Acidic residues" evidence="1">
    <location>
        <begin position="913"/>
        <end position="922"/>
    </location>
</feature>
<dbReference type="VEuPathDB" id="ToxoDB:CSUI_009386"/>
<feature type="compositionally biased region" description="Acidic residues" evidence="1">
    <location>
        <begin position="120"/>
        <end position="130"/>
    </location>
</feature>
<feature type="compositionally biased region" description="Polar residues" evidence="1">
    <location>
        <begin position="516"/>
        <end position="526"/>
    </location>
</feature>
<feature type="compositionally biased region" description="Basic residues" evidence="1">
    <location>
        <begin position="496"/>
        <end position="508"/>
    </location>
</feature>
<dbReference type="EMBL" id="MIGC01005577">
    <property type="protein sequence ID" value="PHJ16797.1"/>
    <property type="molecule type" value="Genomic_DNA"/>
</dbReference>
<feature type="compositionally biased region" description="Basic residues" evidence="1">
    <location>
        <begin position="361"/>
        <end position="376"/>
    </location>
</feature>
<organism evidence="2 3">
    <name type="scientific">Cystoisospora suis</name>
    <dbReference type="NCBI Taxonomy" id="483139"/>
    <lineage>
        <taxon>Eukaryota</taxon>
        <taxon>Sar</taxon>
        <taxon>Alveolata</taxon>
        <taxon>Apicomplexa</taxon>
        <taxon>Conoidasida</taxon>
        <taxon>Coccidia</taxon>
        <taxon>Eucoccidiorida</taxon>
        <taxon>Eimeriorina</taxon>
        <taxon>Sarcocystidae</taxon>
        <taxon>Cystoisospora</taxon>
    </lineage>
</organism>
<feature type="compositionally biased region" description="Basic and acidic residues" evidence="1">
    <location>
        <begin position="260"/>
        <end position="282"/>
    </location>
</feature>
<feature type="region of interest" description="Disordered" evidence="1">
    <location>
        <begin position="79"/>
        <end position="667"/>
    </location>
</feature>
<dbReference type="PANTHER" id="PTHR36812:SF9">
    <property type="entry name" value="MYB-LIKE PROTEIN X ISOFORM X1"/>
    <property type="match status" value="1"/>
</dbReference>
<feature type="compositionally biased region" description="Polar residues" evidence="1">
    <location>
        <begin position="868"/>
        <end position="878"/>
    </location>
</feature>